<dbReference type="Proteomes" id="UP000315343">
    <property type="component" value="Unassembled WGS sequence"/>
</dbReference>
<keyword evidence="4" id="KW-0902">Two-component regulatory system</keyword>
<evidence type="ECO:0000256" key="4">
    <source>
        <dbReference type="ARBA" id="ARBA00023012"/>
    </source>
</evidence>
<evidence type="ECO:0000256" key="1">
    <source>
        <dbReference type="ARBA" id="ARBA00004496"/>
    </source>
</evidence>
<feature type="modified residue" description="4-aspartylphosphate" evidence="8">
    <location>
        <position position="55"/>
    </location>
</feature>
<keyword evidence="5" id="KW-0805">Transcription regulation</keyword>
<evidence type="ECO:0000256" key="8">
    <source>
        <dbReference type="PROSITE-ProRule" id="PRU00169"/>
    </source>
</evidence>
<name>A0A562JFR9_9FIRM</name>
<accession>A0A562JFR9</accession>
<evidence type="ECO:0000256" key="7">
    <source>
        <dbReference type="ARBA" id="ARBA00023163"/>
    </source>
</evidence>
<dbReference type="PANTHER" id="PTHR42713">
    <property type="entry name" value="HISTIDINE KINASE-RELATED"/>
    <property type="match status" value="1"/>
</dbReference>
<evidence type="ECO:0000313" key="12">
    <source>
        <dbReference type="Proteomes" id="UP000315343"/>
    </source>
</evidence>
<dbReference type="PRINTS" id="PR00032">
    <property type="entry name" value="HTHARAC"/>
</dbReference>
<keyword evidence="7" id="KW-0804">Transcription</keyword>
<comment type="subcellular location">
    <subcellularLocation>
        <location evidence="1">Cytoplasm</location>
    </subcellularLocation>
</comment>
<dbReference type="SUPFAM" id="SSF46689">
    <property type="entry name" value="Homeodomain-like"/>
    <property type="match status" value="1"/>
</dbReference>
<dbReference type="InterPro" id="IPR009057">
    <property type="entry name" value="Homeodomain-like_sf"/>
</dbReference>
<comment type="caution">
    <text evidence="11">The sequence shown here is derived from an EMBL/GenBank/DDBJ whole genome shotgun (WGS) entry which is preliminary data.</text>
</comment>
<evidence type="ECO:0000259" key="9">
    <source>
        <dbReference type="PROSITE" id="PS01124"/>
    </source>
</evidence>
<dbReference type="SUPFAM" id="SSF52172">
    <property type="entry name" value="CheY-like"/>
    <property type="match status" value="1"/>
</dbReference>
<gene>
    <name evidence="11" type="ORF">LY60_01552</name>
</gene>
<evidence type="ECO:0000313" key="11">
    <source>
        <dbReference type="EMBL" id="TWH81795.1"/>
    </source>
</evidence>
<dbReference type="EMBL" id="VLKH01000003">
    <property type="protein sequence ID" value="TWH81795.1"/>
    <property type="molecule type" value="Genomic_DNA"/>
</dbReference>
<evidence type="ECO:0000259" key="10">
    <source>
        <dbReference type="PROSITE" id="PS50110"/>
    </source>
</evidence>
<dbReference type="SMART" id="SM00448">
    <property type="entry name" value="REC"/>
    <property type="match status" value="1"/>
</dbReference>
<organism evidence="11 12">
    <name type="scientific">Sedimentibacter saalensis</name>
    <dbReference type="NCBI Taxonomy" id="130788"/>
    <lineage>
        <taxon>Bacteria</taxon>
        <taxon>Bacillati</taxon>
        <taxon>Bacillota</taxon>
        <taxon>Tissierellia</taxon>
        <taxon>Sedimentibacter</taxon>
    </lineage>
</organism>
<evidence type="ECO:0000256" key="3">
    <source>
        <dbReference type="ARBA" id="ARBA00022553"/>
    </source>
</evidence>
<dbReference type="OrthoDB" id="9759232at2"/>
<keyword evidence="3 8" id="KW-0597">Phosphoprotein</keyword>
<protein>
    <submittedName>
        <fullName evidence="11">Two-component system response regulator YesN</fullName>
    </submittedName>
</protein>
<dbReference type="PANTHER" id="PTHR42713:SF3">
    <property type="entry name" value="TRANSCRIPTIONAL REGULATORY PROTEIN HPTR"/>
    <property type="match status" value="1"/>
</dbReference>
<dbReference type="PROSITE" id="PS50110">
    <property type="entry name" value="RESPONSE_REGULATORY"/>
    <property type="match status" value="1"/>
</dbReference>
<dbReference type="InterPro" id="IPR001789">
    <property type="entry name" value="Sig_transdc_resp-reg_receiver"/>
</dbReference>
<feature type="domain" description="Response regulatory" evidence="10">
    <location>
        <begin position="3"/>
        <end position="120"/>
    </location>
</feature>
<dbReference type="Pfam" id="PF12833">
    <property type="entry name" value="HTH_18"/>
    <property type="match status" value="1"/>
</dbReference>
<keyword evidence="2" id="KW-0963">Cytoplasm</keyword>
<feature type="domain" description="HTH araC/xylS-type" evidence="9">
    <location>
        <begin position="142"/>
        <end position="242"/>
    </location>
</feature>
<evidence type="ECO:0000256" key="6">
    <source>
        <dbReference type="ARBA" id="ARBA00023125"/>
    </source>
</evidence>
<evidence type="ECO:0000256" key="5">
    <source>
        <dbReference type="ARBA" id="ARBA00023015"/>
    </source>
</evidence>
<keyword evidence="6" id="KW-0238">DNA-binding</keyword>
<proteinExistence type="predicted"/>
<keyword evidence="12" id="KW-1185">Reference proteome</keyword>
<dbReference type="GO" id="GO:0005737">
    <property type="term" value="C:cytoplasm"/>
    <property type="evidence" value="ECO:0007669"/>
    <property type="project" value="UniProtKB-SubCell"/>
</dbReference>
<dbReference type="RefSeq" id="WP_145082028.1">
    <property type="nucleotide sequence ID" value="NZ_VLKH01000003.1"/>
</dbReference>
<dbReference type="Pfam" id="PF00072">
    <property type="entry name" value="Response_reg"/>
    <property type="match status" value="1"/>
</dbReference>
<dbReference type="PROSITE" id="PS01124">
    <property type="entry name" value="HTH_ARAC_FAMILY_2"/>
    <property type="match status" value="1"/>
</dbReference>
<dbReference type="GO" id="GO:0043565">
    <property type="term" value="F:sequence-specific DNA binding"/>
    <property type="evidence" value="ECO:0007669"/>
    <property type="project" value="InterPro"/>
</dbReference>
<dbReference type="InterPro" id="IPR020449">
    <property type="entry name" value="Tscrpt_reg_AraC-type_HTH"/>
</dbReference>
<dbReference type="InterPro" id="IPR051552">
    <property type="entry name" value="HptR"/>
</dbReference>
<dbReference type="AlphaFoldDB" id="A0A562JFR9"/>
<dbReference type="CDD" id="cd17536">
    <property type="entry name" value="REC_YesN-like"/>
    <property type="match status" value="1"/>
</dbReference>
<dbReference type="Gene3D" id="1.10.10.60">
    <property type="entry name" value="Homeodomain-like"/>
    <property type="match status" value="2"/>
</dbReference>
<dbReference type="GO" id="GO:0003700">
    <property type="term" value="F:DNA-binding transcription factor activity"/>
    <property type="evidence" value="ECO:0007669"/>
    <property type="project" value="InterPro"/>
</dbReference>
<evidence type="ECO:0000256" key="2">
    <source>
        <dbReference type="ARBA" id="ARBA00022490"/>
    </source>
</evidence>
<dbReference type="SMART" id="SM00342">
    <property type="entry name" value="HTH_ARAC"/>
    <property type="match status" value="1"/>
</dbReference>
<dbReference type="InterPro" id="IPR011006">
    <property type="entry name" value="CheY-like_superfamily"/>
</dbReference>
<dbReference type="Gene3D" id="3.40.50.2300">
    <property type="match status" value="1"/>
</dbReference>
<reference evidence="11 12" key="1">
    <citation type="submission" date="2019-07" db="EMBL/GenBank/DDBJ databases">
        <title>Genomic Encyclopedia of Type Strains, Phase I: the one thousand microbial genomes (KMG-I) project.</title>
        <authorList>
            <person name="Kyrpides N."/>
        </authorList>
    </citation>
    <scope>NUCLEOTIDE SEQUENCE [LARGE SCALE GENOMIC DNA]</scope>
    <source>
        <strain evidence="11 12">DSM 13558</strain>
    </source>
</reference>
<dbReference type="InterPro" id="IPR018060">
    <property type="entry name" value="HTH_AraC"/>
</dbReference>
<sequence length="244" mass="28075">MYDILICDDESTIRNGLKHLIESSTMKFNVSGTASNGFEALRLIKEIKPEVVLIDINMPGLTGLEVMREVSVHAPFTKFIIISGYDEFQYAQQAIQLKAFDYLLKPIDKKNLFVVIEKACNCAVKEKKDCHYPTAENFNITDETIDYIYKNYRDSELSLSNISKDLHVSESYLTRIIKKKTNMSFSEFLTKLRMEEAISLILSDSSISSLNVSEKTGYKSQHYFCKVFKSYTGMTPTEYRKKHM</sequence>
<dbReference type="GO" id="GO:0000160">
    <property type="term" value="P:phosphorelay signal transduction system"/>
    <property type="evidence" value="ECO:0007669"/>
    <property type="project" value="UniProtKB-KW"/>
</dbReference>